<dbReference type="Proteomes" id="UP000824120">
    <property type="component" value="Chromosome 10"/>
</dbReference>
<feature type="region of interest" description="Disordered" evidence="1">
    <location>
        <begin position="770"/>
        <end position="860"/>
    </location>
</feature>
<protein>
    <submittedName>
        <fullName evidence="2">Uncharacterized protein</fullName>
    </submittedName>
</protein>
<name>A0A9J5WWY7_SOLCO</name>
<feature type="compositionally biased region" description="Low complexity" evidence="1">
    <location>
        <begin position="777"/>
        <end position="788"/>
    </location>
</feature>
<organism evidence="2 3">
    <name type="scientific">Solanum commersonii</name>
    <name type="common">Commerson's wild potato</name>
    <name type="synonym">Commerson's nightshade</name>
    <dbReference type="NCBI Taxonomy" id="4109"/>
    <lineage>
        <taxon>Eukaryota</taxon>
        <taxon>Viridiplantae</taxon>
        <taxon>Streptophyta</taxon>
        <taxon>Embryophyta</taxon>
        <taxon>Tracheophyta</taxon>
        <taxon>Spermatophyta</taxon>
        <taxon>Magnoliopsida</taxon>
        <taxon>eudicotyledons</taxon>
        <taxon>Gunneridae</taxon>
        <taxon>Pentapetalae</taxon>
        <taxon>asterids</taxon>
        <taxon>lamiids</taxon>
        <taxon>Solanales</taxon>
        <taxon>Solanaceae</taxon>
        <taxon>Solanoideae</taxon>
        <taxon>Solaneae</taxon>
        <taxon>Solanum</taxon>
    </lineage>
</organism>
<dbReference type="OrthoDB" id="1305709at2759"/>
<feature type="compositionally biased region" description="Polar residues" evidence="1">
    <location>
        <begin position="881"/>
        <end position="891"/>
    </location>
</feature>
<feature type="region of interest" description="Disordered" evidence="1">
    <location>
        <begin position="542"/>
        <end position="639"/>
    </location>
</feature>
<feature type="region of interest" description="Disordered" evidence="1">
    <location>
        <begin position="881"/>
        <end position="907"/>
    </location>
</feature>
<feature type="compositionally biased region" description="Polar residues" evidence="1">
    <location>
        <begin position="818"/>
        <end position="828"/>
    </location>
</feature>
<keyword evidence="3" id="KW-1185">Reference proteome</keyword>
<feature type="compositionally biased region" description="Basic and acidic residues" evidence="1">
    <location>
        <begin position="355"/>
        <end position="367"/>
    </location>
</feature>
<proteinExistence type="predicted"/>
<feature type="compositionally biased region" description="Basic and acidic residues" evidence="1">
    <location>
        <begin position="334"/>
        <end position="345"/>
    </location>
</feature>
<feature type="compositionally biased region" description="Polar residues" evidence="1">
    <location>
        <begin position="626"/>
        <end position="639"/>
    </location>
</feature>
<feature type="compositionally biased region" description="Low complexity" evidence="1">
    <location>
        <begin position="571"/>
        <end position="585"/>
    </location>
</feature>
<comment type="caution">
    <text evidence="2">The sequence shown here is derived from an EMBL/GenBank/DDBJ whole genome shotgun (WGS) entry which is preliminary data.</text>
</comment>
<dbReference type="AlphaFoldDB" id="A0A9J5WWY7"/>
<feature type="region of interest" description="Disordered" evidence="1">
    <location>
        <begin position="93"/>
        <end position="134"/>
    </location>
</feature>
<feature type="region of interest" description="Disordered" evidence="1">
    <location>
        <begin position="214"/>
        <end position="265"/>
    </location>
</feature>
<feature type="compositionally biased region" description="Polar residues" evidence="1">
    <location>
        <begin position="286"/>
        <end position="316"/>
    </location>
</feature>
<gene>
    <name evidence="2" type="ORF">H5410_050925</name>
</gene>
<feature type="compositionally biased region" description="Polar residues" evidence="1">
    <location>
        <begin position="848"/>
        <end position="858"/>
    </location>
</feature>
<feature type="compositionally biased region" description="Polar residues" evidence="1">
    <location>
        <begin position="368"/>
        <end position="404"/>
    </location>
</feature>
<feature type="compositionally biased region" description="Polar residues" evidence="1">
    <location>
        <begin position="214"/>
        <end position="235"/>
    </location>
</feature>
<evidence type="ECO:0000313" key="3">
    <source>
        <dbReference type="Proteomes" id="UP000824120"/>
    </source>
</evidence>
<evidence type="ECO:0000256" key="1">
    <source>
        <dbReference type="SAM" id="MobiDB-lite"/>
    </source>
</evidence>
<accession>A0A9J5WWY7</accession>
<sequence length="1003" mass="112619">MNIVIFEKELDGIQKINSPGRDRMIHRELFGGNDSTNQGLQHTQKSHDSIEPITRTDEAISGKIAAISPELRIQICPSSHHFHGVLTTGDCSHGEEVHLPSSSSKMAGQITGDKDSSGQAVAGDDDANNGDGSLDGEVYLTNISINLDQEPSQNELKTCILNSTTNPPNELQELTCRTEEQQQEKFRQDQARLKGQKYDYNVIKHHQNVIKSPQVTTREPQGQYDQQGKTGSTNLEVIDMEKSSQFSFGVKPRDTLPSSIGQPRTGVNIKYTNEICQDDVQDQQQTNNKPNTKPIVETSQAGKSPHSNSSKNNAILSVSDGHVNDNANGQMNILREEQEKGRGDTETQQQSYRHLTRERGKNLDHSSDQVANVAPNNYHKNFPKLSSNFDRHTNSNQQTQQLNKPNHPKEPNTPNETQTNKQAQSVEPAPYTVVQTLAARLRQIHATQTSSIELVLPRHTTKQGQPAVIYDIDDFMNKLVVDCKYTLIDDEDLTIGRWQPIEYENIPPYCVYCKHQGHMIEDCNFKIRDEDFKRRKELGAEMRNMNHGEQGQQGQDQRQVRPRGQEEQQHQSTKGGSNQQSSGQQQEEDWHVARRKNNKIQEEKAQRTEWQPTSPQNKVPKEHPQPTAQPTGINISNFNSFTNLNLQGKQTEDIQEQHNNARTKIQETQNRSKTAYKQMAQNKQTNNQANNKGTGIDSMLPIPISPLSSPLIGIIEVEGGMDGGCQERHTNLQEGGSKGGNLSHVLHEGIHLDHSPDLRSPATTTIQQLNTDQQKVQQQEQFGIGEQGNTRQIKEKQQKEVTSAGKQNKGSMAKDMGTNASTSNHGNTPKSKNKPRKKKREAAKKRQNIQQQNSAQLEKQSKEACKRFIMVDDQLGMNITPLNTQYMGSPSNVPPDKRSEKCQMNRGPLTDEYAVDNSEDELDVDNQSLRDPDEDDETSELLIRAFSPHPDICFADEVHQVAKEQGLSPRGIHLDKFQFQNQDTNTVTAGRPNTRLFTSKSAQ</sequence>
<reference evidence="2 3" key="1">
    <citation type="submission" date="2020-09" db="EMBL/GenBank/DDBJ databases">
        <title>De no assembly of potato wild relative species, Solanum commersonii.</title>
        <authorList>
            <person name="Cho K."/>
        </authorList>
    </citation>
    <scope>NUCLEOTIDE SEQUENCE [LARGE SCALE GENOMIC DNA]</scope>
    <source>
        <strain evidence="2">LZ3.2</strain>
        <tissue evidence="2">Leaf</tissue>
    </source>
</reference>
<evidence type="ECO:0000313" key="2">
    <source>
        <dbReference type="EMBL" id="KAG5580298.1"/>
    </source>
</evidence>
<feature type="compositionally biased region" description="Polar residues" evidence="1">
    <location>
        <begin position="608"/>
        <end position="617"/>
    </location>
</feature>
<feature type="compositionally biased region" description="Polar residues" evidence="1">
    <location>
        <begin position="412"/>
        <end position="425"/>
    </location>
</feature>
<feature type="compositionally biased region" description="Polar residues" evidence="1">
    <location>
        <begin position="800"/>
        <end position="810"/>
    </location>
</feature>
<dbReference type="EMBL" id="JACXVP010000010">
    <property type="protein sequence ID" value="KAG5580298.1"/>
    <property type="molecule type" value="Genomic_DNA"/>
</dbReference>
<feature type="compositionally biased region" description="Basic residues" evidence="1">
    <location>
        <begin position="831"/>
        <end position="847"/>
    </location>
</feature>
<feature type="region of interest" description="Disordered" evidence="1">
    <location>
        <begin position="280"/>
        <end position="427"/>
    </location>
</feature>